<evidence type="ECO:0000256" key="1">
    <source>
        <dbReference type="SAM" id="Phobius"/>
    </source>
</evidence>
<dbReference type="PANTHER" id="PTHR35395:SF1">
    <property type="entry name" value="DUF6536 DOMAIN-CONTAINING PROTEIN"/>
    <property type="match status" value="1"/>
</dbReference>
<keyword evidence="1" id="KW-0472">Membrane</keyword>
<proteinExistence type="predicted"/>
<keyword evidence="1" id="KW-0812">Transmembrane</keyword>
<evidence type="ECO:0000313" key="4">
    <source>
        <dbReference type="Proteomes" id="UP000572817"/>
    </source>
</evidence>
<accession>A0A8H4IKH7</accession>
<dbReference type="AlphaFoldDB" id="A0A8H4IKH7"/>
<dbReference type="PANTHER" id="PTHR35395">
    <property type="entry name" value="DUF6536 DOMAIN-CONTAINING PROTEIN"/>
    <property type="match status" value="1"/>
</dbReference>
<protein>
    <recommendedName>
        <fullName evidence="2">DUF6536 domain-containing protein</fullName>
    </recommendedName>
</protein>
<comment type="caution">
    <text evidence="3">The sequence shown here is derived from an EMBL/GenBank/DDBJ whole genome shotgun (WGS) entry which is preliminary data.</text>
</comment>
<gene>
    <name evidence="3" type="ORF">GTA08_BOTSDO09507</name>
</gene>
<feature type="transmembrane region" description="Helical" evidence="1">
    <location>
        <begin position="290"/>
        <end position="311"/>
    </location>
</feature>
<reference evidence="3" key="1">
    <citation type="submission" date="2020-04" db="EMBL/GenBank/DDBJ databases">
        <title>Genome Assembly and Annotation of Botryosphaeria dothidea sdau 11-99, a Latent Pathogen of Apple Fruit Ring Rot in China.</title>
        <authorList>
            <person name="Yu C."/>
            <person name="Diao Y."/>
            <person name="Lu Q."/>
            <person name="Zhao J."/>
            <person name="Cui S."/>
            <person name="Peng C."/>
            <person name="He B."/>
            <person name="Liu H."/>
        </authorList>
    </citation>
    <scope>NUCLEOTIDE SEQUENCE [LARGE SCALE GENOMIC DNA]</scope>
    <source>
        <strain evidence="3">Sdau11-99</strain>
    </source>
</reference>
<keyword evidence="4" id="KW-1185">Reference proteome</keyword>
<keyword evidence="1" id="KW-1133">Transmembrane helix</keyword>
<dbReference type="OrthoDB" id="5429634at2759"/>
<name>A0A8H4IKH7_9PEZI</name>
<evidence type="ECO:0000259" key="2">
    <source>
        <dbReference type="Pfam" id="PF20163"/>
    </source>
</evidence>
<dbReference type="InterPro" id="IPR046623">
    <property type="entry name" value="DUF6536"/>
</dbReference>
<evidence type="ECO:0000313" key="3">
    <source>
        <dbReference type="EMBL" id="KAF4303095.1"/>
    </source>
</evidence>
<feature type="transmembrane region" description="Helical" evidence="1">
    <location>
        <begin position="519"/>
        <end position="539"/>
    </location>
</feature>
<feature type="transmembrane region" description="Helical" evidence="1">
    <location>
        <begin position="374"/>
        <end position="393"/>
    </location>
</feature>
<organism evidence="3 4">
    <name type="scientific">Botryosphaeria dothidea</name>
    <dbReference type="NCBI Taxonomy" id="55169"/>
    <lineage>
        <taxon>Eukaryota</taxon>
        <taxon>Fungi</taxon>
        <taxon>Dikarya</taxon>
        <taxon>Ascomycota</taxon>
        <taxon>Pezizomycotina</taxon>
        <taxon>Dothideomycetes</taxon>
        <taxon>Dothideomycetes incertae sedis</taxon>
        <taxon>Botryosphaeriales</taxon>
        <taxon>Botryosphaeriaceae</taxon>
        <taxon>Botryosphaeria</taxon>
    </lineage>
</organism>
<dbReference type="EMBL" id="WWBZ02000062">
    <property type="protein sequence ID" value="KAF4303095.1"/>
    <property type="molecule type" value="Genomic_DNA"/>
</dbReference>
<sequence length="644" mass="70422">MNAAILIWTLASHHEIGNGRAVLYQGNCQTVRSKNTWIHLYINVASTLLLSASNFSMQFLSAPTRKDTDRAHSRKKWMDIGIPSLHNIFHLEKGKATIWSLLAVTSLLLHLCFNATVFSTIAANSYDVYSVNPGVFVEDGDKKLLVNESLVPRFPYHSEILKPDGHGYAEAHLERYPKAKCIEMFARSFVSDLRFVILELDRNQTLNHTSTLAIERHVDVDKALHSHDSNPCSWLCLGNGPADGVISSKSSRCNPAKLEKSDWNVLGHNVSGCYSHEYQENCKLEIASQLAIAVVIITSAKVLILLLCAFVPREMPLLTMGDAICSFVANPDPHTAQMPFAQTRKRTTPWAWAFSPFLIFGLPQWRQFRIHASGVGRCAIILLFFTGLIAIVINVLSSIANLGGLTYLSNLGFGAINVRTLFTRWAVRNGGPAGLHLTALHLGAEWDAYGGTHTKALRVSGVPRGAQRGTHFLSLPFRFAIPLALASGVLHWLASQSLFAVSLGLDRRASVLTCGYSPLALLCLLGVLVALPAVLLGVAGTRFRNGVPVAGSCSASMAASCHPPPSPLRGAETALVAEAAMRWGVVHEQTGEGRNRPRRCRFRPVAVPFLEAPGTRVMAFEEWKGVVREVGRQEGSPGCKCCRR</sequence>
<feature type="domain" description="DUF6536" evidence="2">
    <location>
        <begin position="2"/>
        <end position="133"/>
    </location>
</feature>
<dbReference type="Pfam" id="PF20163">
    <property type="entry name" value="DUF6536"/>
    <property type="match status" value="1"/>
</dbReference>
<feature type="transmembrane region" description="Helical" evidence="1">
    <location>
        <begin position="477"/>
        <end position="499"/>
    </location>
</feature>
<dbReference type="Proteomes" id="UP000572817">
    <property type="component" value="Unassembled WGS sequence"/>
</dbReference>